<organism evidence="2 3">
    <name type="scientific">Rhizoctonia solani</name>
    <dbReference type="NCBI Taxonomy" id="456999"/>
    <lineage>
        <taxon>Eukaryota</taxon>
        <taxon>Fungi</taxon>
        <taxon>Dikarya</taxon>
        <taxon>Basidiomycota</taxon>
        <taxon>Agaricomycotina</taxon>
        <taxon>Agaricomycetes</taxon>
        <taxon>Cantharellales</taxon>
        <taxon>Ceratobasidiaceae</taxon>
        <taxon>Rhizoctonia</taxon>
    </lineage>
</organism>
<dbReference type="Pfam" id="PF24626">
    <property type="entry name" value="SH3_Tf2-1"/>
    <property type="match status" value="1"/>
</dbReference>
<dbReference type="EMBL" id="CP059672">
    <property type="protein sequence ID" value="QRW26581.1"/>
    <property type="molecule type" value="Genomic_DNA"/>
</dbReference>
<evidence type="ECO:0000313" key="2">
    <source>
        <dbReference type="EMBL" id="QRW26581.1"/>
    </source>
</evidence>
<dbReference type="InterPro" id="IPR036397">
    <property type="entry name" value="RNaseH_sf"/>
</dbReference>
<accession>A0A8H8P6M2</accession>
<sequence length="175" mass="19889">MHISINLHENSAYIHYFFDSVDSQVVTPLGHDRATWLPLAEYAYNNAKHASTRKTPFKLVYGRNSVKNPSNVPANIPEADHVADTLAWEWKEAESALRMSKEHMTGVKGSIPNYNVGERVWLDAKNIQLQSNSNKLDPRQIGPFEITERISSHAYRLKLPESLCYNLLTYTTGFA</sequence>
<dbReference type="PANTHER" id="PTHR45835:SF99">
    <property type="entry name" value="CHROMO DOMAIN-CONTAINING PROTEIN-RELATED"/>
    <property type="match status" value="1"/>
</dbReference>
<dbReference type="GeneID" id="67034520"/>
<gene>
    <name evidence="2" type="ORF">RhiXN_12242</name>
</gene>
<feature type="domain" description="Tf2-1-like SH3-like" evidence="1">
    <location>
        <begin position="117"/>
        <end position="164"/>
    </location>
</feature>
<dbReference type="RefSeq" id="XP_043186818.1">
    <property type="nucleotide sequence ID" value="XM_043332057.1"/>
</dbReference>
<dbReference type="Gene3D" id="3.30.420.10">
    <property type="entry name" value="Ribonuclease H-like superfamily/Ribonuclease H"/>
    <property type="match status" value="1"/>
</dbReference>
<reference evidence="2" key="1">
    <citation type="submission" date="2020-05" db="EMBL/GenBank/DDBJ databases">
        <title>Evolutionary and genomic comparisons of hybrid uninucleate and nonhybrid Rhizoctonia fungi.</title>
        <authorList>
            <person name="Li C."/>
            <person name="Chen X."/>
        </authorList>
    </citation>
    <scope>NUCLEOTIDE SEQUENCE</scope>
    <source>
        <strain evidence="2">AG-1 IA</strain>
    </source>
</reference>
<dbReference type="Proteomes" id="UP000650533">
    <property type="component" value="Chromosome 15"/>
</dbReference>
<proteinExistence type="predicted"/>
<dbReference type="InterPro" id="IPR056924">
    <property type="entry name" value="SH3_Tf2-1"/>
</dbReference>
<dbReference type="AlphaFoldDB" id="A0A8H8P6M2"/>
<name>A0A8H8P6M2_9AGAM</name>
<dbReference type="KEGG" id="rsx:RhiXN_12242"/>
<dbReference type="PANTHER" id="PTHR45835">
    <property type="entry name" value="YALI0A06105P"/>
    <property type="match status" value="1"/>
</dbReference>
<dbReference type="GO" id="GO:0003676">
    <property type="term" value="F:nucleic acid binding"/>
    <property type="evidence" value="ECO:0007669"/>
    <property type="project" value="InterPro"/>
</dbReference>
<evidence type="ECO:0000259" key="1">
    <source>
        <dbReference type="Pfam" id="PF24626"/>
    </source>
</evidence>
<protein>
    <recommendedName>
        <fullName evidence="1">Tf2-1-like SH3-like domain-containing protein</fullName>
    </recommendedName>
</protein>
<evidence type="ECO:0000313" key="3">
    <source>
        <dbReference type="Proteomes" id="UP000650533"/>
    </source>
</evidence>